<evidence type="ECO:0000259" key="12">
    <source>
        <dbReference type="Pfam" id="PF07685"/>
    </source>
</evidence>
<reference evidence="13 14" key="1">
    <citation type="journal article" date="2013" name="Genome Announc.">
        <title>Genome Sequence of the Polycyclic Aromatic Hydrocarbon-Degrading Bacterium Strain Marinobacter nanhaiticus D15-8WT.</title>
        <authorList>
            <person name="Cui Z."/>
            <person name="Gao W."/>
            <person name="Li Q."/>
            <person name="Xu G."/>
            <person name="Zheng L."/>
        </authorList>
    </citation>
    <scope>NUCLEOTIDE SEQUENCE [LARGE SCALE GENOMIC DNA]</scope>
    <source>
        <strain evidence="13 14">D15-8W</strain>
    </source>
</reference>
<evidence type="ECO:0000256" key="4">
    <source>
        <dbReference type="ARBA" id="ARBA00022573"/>
    </source>
</evidence>
<comment type="cofactor">
    <cofactor evidence="1">
        <name>Mg(2+)</name>
        <dbReference type="ChEBI" id="CHEBI:18420"/>
    </cofactor>
</comment>
<dbReference type="PANTHER" id="PTHR43873:SF1">
    <property type="entry name" value="COBYRINATE A,C-DIAMIDE SYNTHASE"/>
    <property type="match status" value="1"/>
</dbReference>
<dbReference type="Proteomes" id="UP000013165">
    <property type="component" value="Unassembled WGS sequence"/>
</dbReference>
<dbReference type="STRING" id="626887.J057_22250"/>
<dbReference type="InterPro" id="IPR004484">
    <property type="entry name" value="CbiA/CobB_synth"/>
</dbReference>
<dbReference type="Gene3D" id="3.40.50.880">
    <property type="match status" value="1"/>
</dbReference>
<dbReference type="Pfam" id="PF07685">
    <property type="entry name" value="GATase_3"/>
    <property type="match status" value="1"/>
</dbReference>
<evidence type="ECO:0000256" key="8">
    <source>
        <dbReference type="ARBA" id="ARBA00022842"/>
    </source>
</evidence>
<feature type="domain" description="CobB/CobQ-like glutamine amidotransferase" evidence="12">
    <location>
        <begin position="252"/>
        <end position="433"/>
    </location>
</feature>
<evidence type="ECO:0000256" key="9">
    <source>
        <dbReference type="ARBA" id="ARBA00022962"/>
    </source>
</evidence>
<evidence type="ECO:0000256" key="2">
    <source>
        <dbReference type="ARBA" id="ARBA00004953"/>
    </source>
</evidence>
<dbReference type="RefSeq" id="WP_004582381.1">
    <property type="nucleotide sequence ID" value="NZ_AP028878.1"/>
</dbReference>
<dbReference type="SUPFAM" id="SSF52317">
    <property type="entry name" value="Class I glutamine amidotransferase-like"/>
    <property type="match status" value="1"/>
</dbReference>
<evidence type="ECO:0000259" key="11">
    <source>
        <dbReference type="Pfam" id="PF01656"/>
    </source>
</evidence>
<evidence type="ECO:0000256" key="7">
    <source>
        <dbReference type="ARBA" id="ARBA00022840"/>
    </source>
</evidence>
<dbReference type="NCBIfam" id="TIGR00379">
    <property type="entry name" value="cobB"/>
    <property type="match status" value="1"/>
</dbReference>
<dbReference type="AlphaFoldDB" id="N6WT23"/>
<dbReference type="CDD" id="cd03130">
    <property type="entry name" value="GATase1_CobB"/>
    <property type="match status" value="1"/>
</dbReference>
<name>N6WT23_9GAMM</name>
<organism evidence="13 14">
    <name type="scientific">Marinobacter nanhaiticus D15-8W</name>
    <dbReference type="NCBI Taxonomy" id="626887"/>
    <lineage>
        <taxon>Bacteria</taxon>
        <taxon>Pseudomonadati</taxon>
        <taxon>Pseudomonadota</taxon>
        <taxon>Gammaproteobacteria</taxon>
        <taxon>Pseudomonadales</taxon>
        <taxon>Marinobacteraceae</taxon>
        <taxon>Marinobacter</taxon>
    </lineage>
</organism>
<dbReference type="NCBIfam" id="NF002204">
    <property type="entry name" value="PRK01077.1"/>
    <property type="match status" value="1"/>
</dbReference>
<dbReference type="EMBL" id="APLQ01000014">
    <property type="protein sequence ID" value="ENO14162.1"/>
    <property type="molecule type" value="Genomic_DNA"/>
</dbReference>
<dbReference type="GO" id="GO:0042242">
    <property type="term" value="F:cobyrinic acid a,c-diamide synthase activity"/>
    <property type="evidence" value="ECO:0007669"/>
    <property type="project" value="InterPro"/>
</dbReference>
<dbReference type="PATRIC" id="fig|626887.3.peg.4450"/>
<dbReference type="HOGENOM" id="CLU_022752_0_2_6"/>
<dbReference type="PANTHER" id="PTHR43873">
    <property type="entry name" value="COBYRINATE A,C-DIAMIDE SYNTHASE"/>
    <property type="match status" value="1"/>
</dbReference>
<proteinExistence type="inferred from homology"/>
<keyword evidence="8" id="KW-0460">Magnesium</keyword>
<dbReference type="OrthoDB" id="9764035at2"/>
<dbReference type="PROSITE" id="PS51274">
    <property type="entry name" value="GATASE_COBBQ"/>
    <property type="match status" value="1"/>
</dbReference>
<protein>
    <submittedName>
        <fullName evidence="13">Cobyrinate a,c-diamide synthase</fullName>
    </submittedName>
</protein>
<feature type="domain" description="CobQ/CobB/MinD/ParA nucleotide binding" evidence="11">
    <location>
        <begin position="16"/>
        <end position="194"/>
    </location>
</feature>
<comment type="caution">
    <text evidence="13">The sequence shown here is derived from an EMBL/GenBank/DDBJ whole genome shotgun (WGS) entry which is preliminary data.</text>
</comment>
<comment type="pathway">
    <text evidence="2">Cofactor biosynthesis; adenosylcobalamin biosynthesis.</text>
</comment>
<keyword evidence="9" id="KW-0315">Glutamine amidotransferase</keyword>
<keyword evidence="4" id="KW-0169">Cobalamin biosynthesis</keyword>
<evidence type="ECO:0000256" key="3">
    <source>
        <dbReference type="ARBA" id="ARBA00006205"/>
    </source>
</evidence>
<evidence type="ECO:0000256" key="5">
    <source>
        <dbReference type="ARBA" id="ARBA00022598"/>
    </source>
</evidence>
<evidence type="ECO:0000313" key="14">
    <source>
        <dbReference type="Proteomes" id="UP000013165"/>
    </source>
</evidence>
<feature type="region of interest" description="Disordered" evidence="10">
    <location>
        <begin position="379"/>
        <end position="410"/>
    </location>
</feature>
<dbReference type="GO" id="GO:0005524">
    <property type="term" value="F:ATP binding"/>
    <property type="evidence" value="ECO:0007669"/>
    <property type="project" value="UniProtKB-KW"/>
</dbReference>
<evidence type="ECO:0000256" key="10">
    <source>
        <dbReference type="SAM" id="MobiDB-lite"/>
    </source>
</evidence>
<gene>
    <name evidence="13" type="ORF">J057_22250</name>
</gene>
<dbReference type="eggNOG" id="COG1797">
    <property type="taxonomic scope" value="Bacteria"/>
</dbReference>
<accession>N6WT23</accession>
<keyword evidence="14" id="KW-1185">Reference proteome</keyword>
<evidence type="ECO:0000313" key="13">
    <source>
        <dbReference type="EMBL" id="ENO14162.1"/>
    </source>
</evidence>
<dbReference type="Gene3D" id="3.40.50.300">
    <property type="entry name" value="P-loop containing nucleotide triphosphate hydrolases"/>
    <property type="match status" value="2"/>
</dbReference>
<sequence length="456" mass="48684">MASDQASTARAVCPAIFIAAPASGQGKTTVTAALARLLRNQGKVVRVFKTGPDYLDPLVLAQASGQPVDQLDLWMAGEAYCRQRLFEAAREADLILVEGAMGIFDGDPSSADLAARFQLPMAIVMDVKGMAQTAAALVAGIAGFRDDITVAGLIANACASQRHRELIESALPASIPLLATVPRDPDMALPERHLGLVQAEEIRDELEARFEAGARVLEAQGLADTLLRVPPVVFEAPVDGIAMPPEALKDLTIGVARDAAFSFIYQANLDLLQALGAELRFFSPITDGELPGCDALWLPGGYPELYGAELAANRPMKAAIQAFFMANKPILAECGGLLYCLETLTDYDDQIHEMLGLLAGQGAMKGRRGCQGMQTADLPEGPVRGHAHHRSVSHGTPEPIAHGQRQRHPAPGEAIYRARRLTASYLHLYFPNNPTAIAKLFLTESAATDLQPIQGA</sequence>
<dbReference type="InterPro" id="IPR027417">
    <property type="entry name" value="P-loop_NTPase"/>
</dbReference>
<keyword evidence="7" id="KW-0067">ATP-binding</keyword>
<dbReference type="GO" id="GO:0009236">
    <property type="term" value="P:cobalamin biosynthetic process"/>
    <property type="evidence" value="ECO:0007669"/>
    <property type="project" value="UniProtKB-KW"/>
</dbReference>
<dbReference type="InterPro" id="IPR011698">
    <property type="entry name" value="GATase_3"/>
</dbReference>
<evidence type="ECO:0000256" key="6">
    <source>
        <dbReference type="ARBA" id="ARBA00022741"/>
    </source>
</evidence>
<comment type="similarity">
    <text evidence="3">Belongs to the CobB/CobQ family. CobQ subfamily.</text>
</comment>
<evidence type="ECO:0000256" key="1">
    <source>
        <dbReference type="ARBA" id="ARBA00001946"/>
    </source>
</evidence>
<dbReference type="SUPFAM" id="SSF52540">
    <property type="entry name" value="P-loop containing nucleoside triphosphate hydrolases"/>
    <property type="match status" value="1"/>
</dbReference>
<keyword evidence="5" id="KW-0436">Ligase</keyword>
<keyword evidence="6" id="KW-0547">Nucleotide-binding</keyword>
<dbReference type="InterPro" id="IPR029062">
    <property type="entry name" value="Class_I_gatase-like"/>
</dbReference>
<dbReference type="Pfam" id="PF01656">
    <property type="entry name" value="CbiA"/>
    <property type="match status" value="1"/>
</dbReference>
<dbReference type="InterPro" id="IPR002586">
    <property type="entry name" value="CobQ/CobB/MinD/ParA_Nub-bd_dom"/>
</dbReference>